<gene>
    <name evidence="8" type="ORF">OSB1V03_LOCUS2741</name>
</gene>
<dbReference type="AlphaFoldDB" id="A0A7R9KG35"/>
<comment type="similarity">
    <text evidence="2">Belongs to the cytochrome P450 family.</text>
</comment>
<protein>
    <recommendedName>
        <fullName evidence="10">Cytochrome P450</fullName>
    </recommendedName>
</protein>
<evidence type="ECO:0008006" key="10">
    <source>
        <dbReference type="Google" id="ProtNLM"/>
    </source>
</evidence>
<accession>A0A7R9KG35</accession>
<evidence type="ECO:0000256" key="7">
    <source>
        <dbReference type="ARBA" id="ARBA00023033"/>
    </source>
</evidence>
<organism evidence="8">
    <name type="scientific">Medioppia subpectinata</name>
    <dbReference type="NCBI Taxonomy" id="1979941"/>
    <lineage>
        <taxon>Eukaryota</taxon>
        <taxon>Metazoa</taxon>
        <taxon>Ecdysozoa</taxon>
        <taxon>Arthropoda</taxon>
        <taxon>Chelicerata</taxon>
        <taxon>Arachnida</taxon>
        <taxon>Acari</taxon>
        <taxon>Acariformes</taxon>
        <taxon>Sarcoptiformes</taxon>
        <taxon>Oribatida</taxon>
        <taxon>Brachypylina</taxon>
        <taxon>Oppioidea</taxon>
        <taxon>Oppiidae</taxon>
        <taxon>Medioppia</taxon>
    </lineage>
</organism>
<dbReference type="InterPro" id="IPR050479">
    <property type="entry name" value="CYP11_CYP27_families"/>
</dbReference>
<evidence type="ECO:0000256" key="2">
    <source>
        <dbReference type="ARBA" id="ARBA00010617"/>
    </source>
</evidence>
<dbReference type="Pfam" id="PF00067">
    <property type="entry name" value="p450"/>
    <property type="match status" value="1"/>
</dbReference>
<keyword evidence="4" id="KW-0479">Metal-binding</keyword>
<dbReference type="PANTHER" id="PTHR24279">
    <property type="entry name" value="CYTOCHROME P450"/>
    <property type="match status" value="1"/>
</dbReference>
<dbReference type="GO" id="GO:0004497">
    <property type="term" value="F:monooxygenase activity"/>
    <property type="evidence" value="ECO:0007669"/>
    <property type="project" value="UniProtKB-KW"/>
</dbReference>
<dbReference type="InterPro" id="IPR001128">
    <property type="entry name" value="Cyt_P450"/>
</dbReference>
<evidence type="ECO:0000256" key="1">
    <source>
        <dbReference type="ARBA" id="ARBA00001971"/>
    </source>
</evidence>
<dbReference type="OrthoDB" id="3945418at2759"/>
<dbReference type="GO" id="GO:0016705">
    <property type="term" value="F:oxidoreductase activity, acting on paired donors, with incorporation or reduction of molecular oxygen"/>
    <property type="evidence" value="ECO:0007669"/>
    <property type="project" value="InterPro"/>
</dbReference>
<dbReference type="Gene3D" id="1.10.630.10">
    <property type="entry name" value="Cytochrome P450"/>
    <property type="match status" value="1"/>
</dbReference>
<keyword evidence="6" id="KW-0408">Iron</keyword>
<dbReference type="EMBL" id="CAJPIZ010001006">
    <property type="protein sequence ID" value="CAG2102706.1"/>
    <property type="molecule type" value="Genomic_DNA"/>
</dbReference>
<dbReference type="SUPFAM" id="SSF48264">
    <property type="entry name" value="Cytochrome P450"/>
    <property type="match status" value="1"/>
</dbReference>
<keyword evidence="5" id="KW-0560">Oxidoreductase</keyword>
<evidence type="ECO:0000313" key="9">
    <source>
        <dbReference type="Proteomes" id="UP000759131"/>
    </source>
</evidence>
<dbReference type="Proteomes" id="UP000759131">
    <property type="component" value="Unassembled WGS sequence"/>
</dbReference>
<dbReference type="InterPro" id="IPR036396">
    <property type="entry name" value="Cyt_P450_sf"/>
</dbReference>
<reference evidence="8" key="1">
    <citation type="submission" date="2020-11" db="EMBL/GenBank/DDBJ databases">
        <authorList>
            <person name="Tran Van P."/>
        </authorList>
    </citation>
    <scope>NUCLEOTIDE SEQUENCE</scope>
</reference>
<evidence type="ECO:0000256" key="6">
    <source>
        <dbReference type="ARBA" id="ARBA00023004"/>
    </source>
</evidence>
<keyword evidence="3" id="KW-0349">Heme</keyword>
<dbReference type="PANTHER" id="PTHR24279:SF120">
    <property type="entry name" value="CYTOCHROME P450"/>
    <property type="match status" value="1"/>
</dbReference>
<dbReference type="GO" id="GO:0020037">
    <property type="term" value="F:heme binding"/>
    <property type="evidence" value="ECO:0007669"/>
    <property type="project" value="InterPro"/>
</dbReference>
<evidence type="ECO:0000313" key="8">
    <source>
        <dbReference type="EMBL" id="CAD7622276.1"/>
    </source>
</evidence>
<evidence type="ECO:0000256" key="3">
    <source>
        <dbReference type="ARBA" id="ARBA00022617"/>
    </source>
</evidence>
<dbReference type="GO" id="GO:0005506">
    <property type="term" value="F:iron ion binding"/>
    <property type="evidence" value="ECO:0007669"/>
    <property type="project" value="InterPro"/>
</dbReference>
<comment type="cofactor">
    <cofactor evidence="1">
        <name>heme</name>
        <dbReference type="ChEBI" id="CHEBI:30413"/>
    </cofactor>
</comment>
<keyword evidence="7" id="KW-0503">Monooxygenase</keyword>
<dbReference type="EMBL" id="OC855581">
    <property type="protein sequence ID" value="CAD7622276.1"/>
    <property type="molecule type" value="Genomic_DNA"/>
</dbReference>
<keyword evidence="9" id="KW-1185">Reference proteome</keyword>
<sequence>MSFDKPVNQILSDSTGIVCEKNTAIKEFACIPGPKPSLPLIGTGWQYFKYIGRYDLSKLHEANQHKYHTYGPILKEEYQWRKPIIHIFDPKDFEVVFRSQGKCPIRPANEFVSHYRLNNAHKYPNVGLSNMMGEEWYQQRQLLAPALMSLKAVQNHIPSQNAICDDFMDYLWQIKDPISNVLDDLSDATYRLALESI</sequence>
<name>A0A7R9KG35_9ACAR</name>
<evidence type="ECO:0000256" key="4">
    <source>
        <dbReference type="ARBA" id="ARBA00022723"/>
    </source>
</evidence>
<proteinExistence type="inferred from homology"/>
<evidence type="ECO:0000256" key="5">
    <source>
        <dbReference type="ARBA" id="ARBA00023002"/>
    </source>
</evidence>